<sequence length="125" mass="13624">MSTTMANIGGHHTLVFDVIKTNSGKGLHPSTGVFTAPSSGLYVFTWTIREPGDSYHSVELVVNGQVFGALYEHTLPGEMDASCTNVVIHVNQSDDVFLRTKMDYNKGSILSTTYGYSSFAGWKLN</sequence>
<keyword evidence="2" id="KW-0964">Secreted</keyword>
<dbReference type="GO" id="GO:0005576">
    <property type="term" value="C:extracellular region"/>
    <property type="evidence" value="ECO:0007669"/>
    <property type="project" value="UniProtKB-SubCell"/>
</dbReference>
<dbReference type="PRINTS" id="PR00007">
    <property type="entry name" value="COMPLEMNTC1Q"/>
</dbReference>
<gene>
    <name evidence="4" type="ORF">CGI_10014672</name>
</gene>
<dbReference type="EMBL" id="JH816276">
    <property type="protein sequence ID" value="EKC30652.1"/>
    <property type="molecule type" value="Genomic_DNA"/>
</dbReference>
<dbReference type="InterPro" id="IPR008983">
    <property type="entry name" value="Tumour_necrosis_fac-like_dom"/>
</dbReference>
<dbReference type="Gene3D" id="2.60.120.40">
    <property type="match status" value="1"/>
</dbReference>
<dbReference type="SUPFAM" id="SSF49842">
    <property type="entry name" value="TNF-like"/>
    <property type="match status" value="1"/>
</dbReference>
<dbReference type="Pfam" id="PF00386">
    <property type="entry name" value="C1q"/>
    <property type="match status" value="1"/>
</dbReference>
<name>K1Q2N2_MAGGI</name>
<dbReference type="InterPro" id="IPR050822">
    <property type="entry name" value="Cerebellin_Synaptic_Org"/>
</dbReference>
<dbReference type="PROSITE" id="PS50871">
    <property type="entry name" value="C1Q"/>
    <property type="match status" value="1"/>
</dbReference>
<reference evidence="4" key="1">
    <citation type="journal article" date="2012" name="Nature">
        <title>The oyster genome reveals stress adaptation and complexity of shell formation.</title>
        <authorList>
            <person name="Zhang G."/>
            <person name="Fang X."/>
            <person name="Guo X."/>
            <person name="Li L."/>
            <person name="Luo R."/>
            <person name="Xu F."/>
            <person name="Yang P."/>
            <person name="Zhang L."/>
            <person name="Wang X."/>
            <person name="Qi H."/>
            <person name="Xiong Z."/>
            <person name="Que H."/>
            <person name="Xie Y."/>
            <person name="Holland P.W."/>
            <person name="Paps J."/>
            <person name="Zhu Y."/>
            <person name="Wu F."/>
            <person name="Chen Y."/>
            <person name="Wang J."/>
            <person name="Peng C."/>
            <person name="Meng J."/>
            <person name="Yang L."/>
            <person name="Liu J."/>
            <person name="Wen B."/>
            <person name="Zhang N."/>
            <person name="Huang Z."/>
            <person name="Zhu Q."/>
            <person name="Feng Y."/>
            <person name="Mount A."/>
            <person name="Hedgecock D."/>
            <person name="Xu Z."/>
            <person name="Liu Y."/>
            <person name="Domazet-Loso T."/>
            <person name="Du Y."/>
            <person name="Sun X."/>
            <person name="Zhang S."/>
            <person name="Liu B."/>
            <person name="Cheng P."/>
            <person name="Jiang X."/>
            <person name="Li J."/>
            <person name="Fan D."/>
            <person name="Wang W."/>
            <person name="Fu W."/>
            <person name="Wang T."/>
            <person name="Wang B."/>
            <person name="Zhang J."/>
            <person name="Peng Z."/>
            <person name="Li Y."/>
            <person name="Li N."/>
            <person name="Wang J."/>
            <person name="Chen M."/>
            <person name="He Y."/>
            <person name="Tan F."/>
            <person name="Song X."/>
            <person name="Zheng Q."/>
            <person name="Huang R."/>
            <person name="Yang H."/>
            <person name="Du X."/>
            <person name="Chen L."/>
            <person name="Yang M."/>
            <person name="Gaffney P.M."/>
            <person name="Wang S."/>
            <person name="Luo L."/>
            <person name="She Z."/>
            <person name="Ming Y."/>
            <person name="Huang W."/>
            <person name="Zhang S."/>
            <person name="Huang B."/>
            <person name="Zhang Y."/>
            <person name="Qu T."/>
            <person name="Ni P."/>
            <person name="Miao G."/>
            <person name="Wang J."/>
            <person name="Wang Q."/>
            <person name="Steinberg C.E."/>
            <person name="Wang H."/>
            <person name="Li N."/>
            <person name="Qian L."/>
            <person name="Zhang G."/>
            <person name="Li Y."/>
            <person name="Yang H."/>
            <person name="Liu X."/>
            <person name="Wang J."/>
            <person name="Yin Y."/>
            <person name="Wang J."/>
        </authorList>
    </citation>
    <scope>NUCLEOTIDE SEQUENCE [LARGE SCALE GENOMIC DNA]</scope>
    <source>
        <strain evidence="4">05x7-T-G4-1.051#20</strain>
    </source>
</reference>
<dbReference type="PANTHER" id="PTHR22923">
    <property type="entry name" value="CEREBELLIN-RELATED"/>
    <property type="match status" value="1"/>
</dbReference>
<accession>K1Q2N2</accession>
<protein>
    <submittedName>
        <fullName evidence="4">Caprin-2</fullName>
    </submittedName>
</protein>
<dbReference type="InParanoid" id="K1Q2N2"/>
<keyword evidence="3" id="KW-0732">Signal</keyword>
<evidence type="ECO:0000256" key="1">
    <source>
        <dbReference type="ARBA" id="ARBA00004613"/>
    </source>
</evidence>
<evidence type="ECO:0000313" key="4">
    <source>
        <dbReference type="EMBL" id="EKC30652.1"/>
    </source>
</evidence>
<evidence type="ECO:0000256" key="3">
    <source>
        <dbReference type="ARBA" id="ARBA00022729"/>
    </source>
</evidence>
<organism evidence="4">
    <name type="scientific">Magallana gigas</name>
    <name type="common">Pacific oyster</name>
    <name type="synonym">Crassostrea gigas</name>
    <dbReference type="NCBI Taxonomy" id="29159"/>
    <lineage>
        <taxon>Eukaryota</taxon>
        <taxon>Metazoa</taxon>
        <taxon>Spiralia</taxon>
        <taxon>Lophotrochozoa</taxon>
        <taxon>Mollusca</taxon>
        <taxon>Bivalvia</taxon>
        <taxon>Autobranchia</taxon>
        <taxon>Pteriomorphia</taxon>
        <taxon>Ostreida</taxon>
        <taxon>Ostreoidea</taxon>
        <taxon>Ostreidae</taxon>
        <taxon>Magallana</taxon>
    </lineage>
</organism>
<comment type="subcellular location">
    <subcellularLocation>
        <location evidence="1">Secreted</location>
    </subcellularLocation>
</comment>
<dbReference type="HOGENOM" id="CLU_001074_8_3_1"/>
<dbReference type="PANTHER" id="PTHR22923:SF116">
    <property type="entry name" value="C1Q DOMAIN-CONTAINING PROTEIN"/>
    <property type="match status" value="1"/>
</dbReference>
<dbReference type="AlphaFoldDB" id="K1Q2N2"/>
<evidence type="ECO:0000256" key="2">
    <source>
        <dbReference type="ARBA" id="ARBA00022525"/>
    </source>
</evidence>
<proteinExistence type="predicted"/>
<dbReference type="InterPro" id="IPR001073">
    <property type="entry name" value="C1q_dom"/>
</dbReference>
<dbReference type="SMART" id="SM00110">
    <property type="entry name" value="C1Q"/>
    <property type="match status" value="1"/>
</dbReference>